<proteinExistence type="predicted"/>
<evidence type="ECO:0000313" key="3">
    <source>
        <dbReference type="Proteomes" id="UP001381174"/>
    </source>
</evidence>
<dbReference type="SUPFAM" id="SSF54593">
    <property type="entry name" value="Glyoxalase/Bleomycin resistance protein/Dihydroxybiphenyl dioxygenase"/>
    <property type="match status" value="1"/>
</dbReference>
<name>A0ABU8JBM9_9GAMM</name>
<dbReference type="InterPro" id="IPR004360">
    <property type="entry name" value="Glyas_Fos-R_dOase_dom"/>
</dbReference>
<comment type="caution">
    <text evidence="2">The sequence shown here is derived from an EMBL/GenBank/DDBJ whole genome shotgun (WGS) entry which is preliminary data.</text>
</comment>
<keyword evidence="3" id="KW-1185">Reference proteome</keyword>
<protein>
    <submittedName>
        <fullName evidence="2">VOC family protein</fullName>
    </submittedName>
</protein>
<dbReference type="EMBL" id="JBBBNY010000005">
    <property type="protein sequence ID" value="MEI7036952.1"/>
    <property type="molecule type" value="Genomic_DNA"/>
</dbReference>
<accession>A0ABU8JBM9</accession>
<organism evidence="2 3">
    <name type="scientific">Fulvimonas yonginensis</name>
    <dbReference type="NCBI Taxonomy" id="1495200"/>
    <lineage>
        <taxon>Bacteria</taxon>
        <taxon>Pseudomonadati</taxon>
        <taxon>Pseudomonadota</taxon>
        <taxon>Gammaproteobacteria</taxon>
        <taxon>Lysobacterales</taxon>
        <taxon>Rhodanobacteraceae</taxon>
        <taxon>Fulvimonas</taxon>
    </lineage>
</organism>
<dbReference type="Proteomes" id="UP001381174">
    <property type="component" value="Unassembled WGS sequence"/>
</dbReference>
<dbReference type="CDD" id="cd08356">
    <property type="entry name" value="VOC_CChe_VCA0619_like"/>
    <property type="match status" value="1"/>
</dbReference>
<evidence type="ECO:0000259" key="1">
    <source>
        <dbReference type="PROSITE" id="PS51819"/>
    </source>
</evidence>
<dbReference type="PROSITE" id="PS51819">
    <property type="entry name" value="VOC"/>
    <property type="match status" value="1"/>
</dbReference>
<evidence type="ECO:0000313" key="2">
    <source>
        <dbReference type="EMBL" id="MEI7036952.1"/>
    </source>
</evidence>
<feature type="domain" description="VOC" evidence="1">
    <location>
        <begin position="3"/>
        <end position="123"/>
    </location>
</feature>
<dbReference type="RefSeq" id="WP_336807578.1">
    <property type="nucleotide sequence ID" value="NZ_JBBBNY010000005.1"/>
</dbReference>
<dbReference type="Pfam" id="PF00903">
    <property type="entry name" value="Glyoxalase"/>
    <property type="match status" value="1"/>
</dbReference>
<reference evidence="2 3" key="1">
    <citation type="journal article" date="2014" name="Int. J. Syst. Evol. Microbiol.">
        <title>Fulvimonas yonginensis sp. nov., isolated from greenhouse soil, and emended description of the genus Fulvimonas.</title>
        <authorList>
            <person name="Ahn J.H."/>
            <person name="Kim S.J."/>
            <person name="Weon H.Y."/>
            <person name="Hong S.B."/>
            <person name="Seok S.J."/>
            <person name="Kwon S.W."/>
        </authorList>
    </citation>
    <scope>NUCLEOTIDE SEQUENCE [LARGE SCALE GENOMIC DNA]</scope>
    <source>
        <strain evidence="2 3">KACC 16952</strain>
    </source>
</reference>
<sequence>MAGLHAIEIKAFVPARDYDLSRRFYADLGFEERSDFEGIAYFALGECSFLLQRFYQEAHAGNFMMHLLVDDADAWHRRLSTLDIVGRYRDHGVRMTAPADRPWRMRDFHLIDPSGVLWRIGHNIG</sequence>
<gene>
    <name evidence="2" type="ORF">WAT24_09305</name>
</gene>
<dbReference type="InterPro" id="IPR029068">
    <property type="entry name" value="Glyas_Bleomycin-R_OHBP_Dase"/>
</dbReference>
<dbReference type="InterPro" id="IPR037523">
    <property type="entry name" value="VOC_core"/>
</dbReference>
<dbReference type="Gene3D" id="3.10.180.10">
    <property type="entry name" value="2,3-Dihydroxybiphenyl 1,2-Dioxygenase, domain 1"/>
    <property type="match status" value="1"/>
</dbReference>